<sequence length="72" mass="8328">MTELLEQDISKIRTLSSDQQETLATIILEEIEEEKQWDQSFTRSPDLLAKLAAEAMTEYRQGKTKELDPETL</sequence>
<dbReference type="Proteomes" id="UP001065613">
    <property type="component" value="Chromosome"/>
</dbReference>
<proteinExistence type="predicted"/>
<reference evidence="1" key="1">
    <citation type="submission" date="2021-04" db="EMBL/GenBank/DDBJ databases">
        <title>Genome sequence of Woronichinia naegeliana from Washington state freshwater lake bloom.</title>
        <authorList>
            <person name="Dreher T.W."/>
        </authorList>
    </citation>
    <scope>NUCLEOTIDE SEQUENCE</scope>
    <source>
        <strain evidence="1">WA131</strain>
    </source>
</reference>
<dbReference type="EMBL" id="CP073041">
    <property type="protein sequence ID" value="UXE58681.1"/>
    <property type="molecule type" value="Genomic_DNA"/>
</dbReference>
<accession>A0A977KS59</accession>
<organism evidence="1">
    <name type="scientific">Woronichinia naegeliana WA131</name>
    <dbReference type="NCBI Taxonomy" id="2824559"/>
    <lineage>
        <taxon>Bacteria</taxon>
        <taxon>Bacillati</taxon>
        <taxon>Cyanobacteriota</taxon>
        <taxon>Cyanophyceae</taxon>
        <taxon>Synechococcales</taxon>
        <taxon>Coelosphaeriaceae</taxon>
        <taxon>Woronichinia</taxon>
    </lineage>
</organism>
<dbReference type="AlphaFoldDB" id="A0A977KS59"/>
<dbReference type="KEGG" id="wna:KA717_21900"/>
<evidence type="ECO:0000313" key="1">
    <source>
        <dbReference type="EMBL" id="UXE58681.1"/>
    </source>
</evidence>
<protein>
    <submittedName>
        <fullName evidence="1">Uncharacterized protein</fullName>
    </submittedName>
</protein>
<name>A0A977KS59_9CYAN</name>
<gene>
    <name evidence="1" type="ORF">KA717_21900</name>
</gene>